<proteinExistence type="predicted"/>
<dbReference type="InterPro" id="IPR001279">
    <property type="entry name" value="Metallo-B-lactamas"/>
</dbReference>
<dbReference type="SUPFAM" id="SSF56281">
    <property type="entry name" value="Metallo-hydrolase/oxidoreductase"/>
    <property type="match status" value="1"/>
</dbReference>
<reference evidence="4 5" key="1">
    <citation type="submission" date="2015-11" db="EMBL/GenBank/DDBJ databases">
        <title>Genome sequences of Lysobacter enzymogenes strain C3 and Lysobacter antibioticus ATCC 29479.</title>
        <authorList>
            <person name="Kobayashi D.Y."/>
        </authorList>
    </citation>
    <scope>NUCLEOTIDE SEQUENCE [LARGE SCALE GENOMIC DNA]</scope>
    <source>
        <strain evidence="4 5">C3</strain>
    </source>
</reference>
<evidence type="ECO:0000259" key="2">
    <source>
        <dbReference type="SMART" id="SM00849"/>
    </source>
</evidence>
<dbReference type="InterPro" id="IPR011108">
    <property type="entry name" value="RMMBL"/>
</dbReference>
<dbReference type="GO" id="GO:0016787">
    <property type="term" value="F:hydrolase activity"/>
    <property type="evidence" value="ECO:0007669"/>
    <property type="project" value="UniProtKB-KW"/>
</dbReference>
<evidence type="ECO:0000313" key="5">
    <source>
        <dbReference type="Proteomes" id="UP000061569"/>
    </source>
</evidence>
<keyword evidence="1" id="KW-0378">Hydrolase</keyword>
<dbReference type="PATRIC" id="fig|69.6.peg.3430"/>
<dbReference type="CDD" id="cd16295">
    <property type="entry name" value="TTHA0252-CPSF-like_MBL-fold"/>
    <property type="match status" value="1"/>
</dbReference>
<feature type="domain" description="Metallo-beta-lactamase" evidence="2">
    <location>
        <begin position="74"/>
        <end position="287"/>
    </location>
</feature>
<dbReference type="GO" id="GO:0004521">
    <property type="term" value="F:RNA endonuclease activity"/>
    <property type="evidence" value="ECO:0007669"/>
    <property type="project" value="TreeGrafter"/>
</dbReference>
<dbReference type="SMART" id="SM00849">
    <property type="entry name" value="Lactamase_B"/>
    <property type="match status" value="1"/>
</dbReference>
<evidence type="ECO:0000259" key="3">
    <source>
        <dbReference type="SMART" id="SM01027"/>
    </source>
</evidence>
<dbReference type="InterPro" id="IPR046116">
    <property type="entry name" value="DUF6053"/>
</dbReference>
<dbReference type="InterPro" id="IPR022712">
    <property type="entry name" value="Beta_Casp"/>
</dbReference>
<name>A0A0S2DJX7_LYSEN</name>
<dbReference type="EMBL" id="CP013140">
    <property type="protein sequence ID" value="ALN58830.1"/>
    <property type="molecule type" value="Genomic_DNA"/>
</dbReference>
<gene>
    <name evidence="4" type="ORF">GLE_3485</name>
</gene>
<dbReference type="AlphaFoldDB" id="A0A0S2DJX7"/>
<dbReference type="Gene3D" id="3.40.50.10890">
    <property type="match status" value="1"/>
</dbReference>
<dbReference type="PANTHER" id="PTHR11203">
    <property type="entry name" value="CLEAVAGE AND POLYADENYLATION SPECIFICITY FACTOR FAMILY MEMBER"/>
    <property type="match status" value="1"/>
</dbReference>
<dbReference type="STRING" id="69.GLE_3485"/>
<dbReference type="Pfam" id="PF19523">
    <property type="entry name" value="DUF6053"/>
    <property type="match status" value="1"/>
</dbReference>
<sequence length="518" mass="56845">MRRGGAASVPTPCDPFAAIRTKSIGTEVPPTTARRRETFLAGRMLISAHAAAPAAAEESDPMRVHFHGAAGEVTGSLHEVEAAGHRLLLDCGMIQGSPEAERRNLDPFGFDAAALDALVISHAHIDHIGRVPLLLKRGFRGEIHAQQATAELMRIMLLDSASIAESEAERGNRRRRAGEPELQPLYTREDVEETMRRVRPLRYGSDSEILPGVRLTLREAGHILGSSVVELRADGRTLVFSGDLGPKGTPILRDPEPIAAADLVLMESTYGDRLHKDRAETILELGRILEAAWNDGGNVLIPAFAVGRSQELLYWFAKYWDEWKLSRWKIFLDSPMAAKVVAVYDRHAELFDEDAAKVWKEKPNPFDLPNLHLTVSAQESMAINAIERGAIVIAGSGMANAGRILHHFRQNLDKPQTHVVFVGYQAEGTVGRRLVEGAQWVRIHGRDIRARAQRHTIGGLSAHTDQHGLIEWYGAIAGHPPLALVHGEDKAREALAGEIGQRFGTRAVLARPGLTLQV</sequence>
<accession>A0A0S2DJX7</accession>
<dbReference type="InterPro" id="IPR036866">
    <property type="entry name" value="RibonucZ/Hydroxyglut_hydro"/>
</dbReference>
<evidence type="ECO:0000256" key="1">
    <source>
        <dbReference type="ARBA" id="ARBA00022801"/>
    </source>
</evidence>
<dbReference type="Gene3D" id="3.60.15.10">
    <property type="entry name" value="Ribonuclease Z/Hydroxyacylglutathione hydrolase-like"/>
    <property type="match status" value="1"/>
</dbReference>
<dbReference type="Pfam" id="PF10996">
    <property type="entry name" value="Beta-Casp"/>
    <property type="match status" value="1"/>
</dbReference>
<dbReference type="Pfam" id="PF00753">
    <property type="entry name" value="Lactamase_B"/>
    <property type="match status" value="1"/>
</dbReference>
<dbReference type="PANTHER" id="PTHR11203:SF37">
    <property type="entry name" value="INTEGRATOR COMPLEX SUBUNIT 11"/>
    <property type="match status" value="1"/>
</dbReference>
<protein>
    <submittedName>
        <fullName evidence="4">Metallo-beta-lactamase superfamily protein</fullName>
    </submittedName>
</protein>
<dbReference type="SMART" id="SM01027">
    <property type="entry name" value="Beta-Casp"/>
    <property type="match status" value="1"/>
</dbReference>
<dbReference type="KEGG" id="lez:GLE_3485"/>
<organism evidence="4 5">
    <name type="scientific">Lysobacter enzymogenes</name>
    <dbReference type="NCBI Taxonomy" id="69"/>
    <lineage>
        <taxon>Bacteria</taxon>
        <taxon>Pseudomonadati</taxon>
        <taxon>Pseudomonadota</taxon>
        <taxon>Gammaproteobacteria</taxon>
        <taxon>Lysobacterales</taxon>
        <taxon>Lysobacteraceae</taxon>
        <taxon>Lysobacter</taxon>
    </lineage>
</organism>
<feature type="domain" description="Beta-Casp" evidence="3">
    <location>
        <begin position="309"/>
        <end position="434"/>
    </location>
</feature>
<dbReference type="Pfam" id="PF07521">
    <property type="entry name" value="RMMBL"/>
    <property type="match status" value="1"/>
</dbReference>
<evidence type="ECO:0000313" key="4">
    <source>
        <dbReference type="EMBL" id="ALN58830.1"/>
    </source>
</evidence>
<dbReference type="Proteomes" id="UP000061569">
    <property type="component" value="Chromosome"/>
</dbReference>
<dbReference type="InterPro" id="IPR050698">
    <property type="entry name" value="MBL"/>
</dbReference>